<protein>
    <submittedName>
        <fullName evidence="1">Uncharacterized protein</fullName>
    </submittedName>
</protein>
<evidence type="ECO:0000313" key="1">
    <source>
        <dbReference type="EMBL" id="KIM82043.1"/>
    </source>
</evidence>
<evidence type="ECO:0000313" key="2">
    <source>
        <dbReference type="Proteomes" id="UP000054166"/>
    </source>
</evidence>
<gene>
    <name evidence="1" type="ORF">PILCRDRAFT_71289</name>
</gene>
<reference evidence="2" key="2">
    <citation type="submission" date="2015-01" db="EMBL/GenBank/DDBJ databases">
        <title>Evolutionary Origins and Diversification of the Mycorrhizal Mutualists.</title>
        <authorList>
            <consortium name="DOE Joint Genome Institute"/>
            <consortium name="Mycorrhizal Genomics Consortium"/>
            <person name="Kohler A."/>
            <person name="Kuo A."/>
            <person name="Nagy L.G."/>
            <person name="Floudas D."/>
            <person name="Copeland A."/>
            <person name="Barry K.W."/>
            <person name="Cichocki N."/>
            <person name="Veneault-Fourrey C."/>
            <person name="LaButti K."/>
            <person name="Lindquist E.A."/>
            <person name="Lipzen A."/>
            <person name="Lundell T."/>
            <person name="Morin E."/>
            <person name="Murat C."/>
            <person name="Riley R."/>
            <person name="Ohm R."/>
            <person name="Sun H."/>
            <person name="Tunlid A."/>
            <person name="Henrissat B."/>
            <person name="Grigoriev I.V."/>
            <person name="Hibbett D.S."/>
            <person name="Martin F."/>
        </authorList>
    </citation>
    <scope>NUCLEOTIDE SEQUENCE [LARGE SCALE GENOMIC DNA]</scope>
    <source>
        <strain evidence="2">F 1598</strain>
    </source>
</reference>
<dbReference type="AlphaFoldDB" id="A0A0C3B705"/>
<proteinExistence type="predicted"/>
<dbReference type="InParanoid" id="A0A0C3B705"/>
<organism evidence="1 2">
    <name type="scientific">Piloderma croceum (strain F 1598)</name>
    <dbReference type="NCBI Taxonomy" id="765440"/>
    <lineage>
        <taxon>Eukaryota</taxon>
        <taxon>Fungi</taxon>
        <taxon>Dikarya</taxon>
        <taxon>Basidiomycota</taxon>
        <taxon>Agaricomycotina</taxon>
        <taxon>Agaricomycetes</taxon>
        <taxon>Agaricomycetidae</taxon>
        <taxon>Atheliales</taxon>
        <taxon>Atheliaceae</taxon>
        <taxon>Piloderma</taxon>
    </lineage>
</organism>
<dbReference type="EMBL" id="KN832996">
    <property type="protein sequence ID" value="KIM82043.1"/>
    <property type="molecule type" value="Genomic_DNA"/>
</dbReference>
<dbReference type="OrthoDB" id="3263086at2759"/>
<sequence length="123" mass="14096">VLSIYTKSGGKNGKHCWIGEASTIMAVSYMPVQLFEYMISHHFCAILQALNSMQISQFTHLPSRSFLCLLDEAQTTLVGLHNLWILLTDGNRFDCLKGKVQNIVLAIIELHRRQKMKRRTGYR</sequence>
<accession>A0A0C3B705</accession>
<dbReference type="Proteomes" id="UP000054166">
    <property type="component" value="Unassembled WGS sequence"/>
</dbReference>
<name>A0A0C3B705_PILCF</name>
<feature type="non-terminal residue" evidence="1">
    <location>
        <position position="1"/>
    </location>
</feature>
<reference evidence="1 2" key="1">
    <citation type="submission" date="2014-04" db="EMBL/GenBank/DDBJ databases">
        <authorList>
            <consortium name="DOE Joint Genome Institute"/>
            <person name="Kuo A."/>
            <person name="Tarkka M."/>
            <person name="Buscot F."/>
            <person name="Kohler A."/>
            <person name="Nagy L.G."/>
            <person name="Floudas D."/>
            <person name="Copeland A."/>
            <person name="Barry K.W."/>
            <person name="Cichocki N."/>
            <person name="Veneault-Fourrey C."/>
            <person name="LaButti K."/>
            <person name="Lindquist E.A."/>
            <person name="Lipzen A."/>
            <person name="Lundell T."/>
            <person name="Morin E."/>
            <person name="Murat C."/>
            <person name="Sun H."/>
            <person name="Tunlid A."/>
            <person name="Henrissat B."/>
            <person name="Grigoriev I.V."/>
            <person name="Hibbett D.S."/>
            <person name="Martin F."/>
            <person name="Nordberg H.P."/>
            <person name="Cantor M.N."/>
            <person name="Hua S.X."/>
        </authorList>
    </citation>
    <scope>NUCLEOTIDE SEQUENCE [LARGE SCALE GENOMIC DNA]</scope>
    <source>
        <strain evidence="1 2">F 1598</strain>
    </source>
</reference>
<keyword evidence="2" id="KW-1185">Reference proteome</keyword>
<dbReference type="HOGENOM" id="CLU_2020688_0_0_1"/>